<keyword evidence="2" id="KW-1185">Reference proteome</keyword>
<dbReference type="EMBL" id="MU003494">
    <property type="protein sequence ID" value="KAF2476206.1"/>
    <property type="molecule type" value="Genomic_DNA"/>
</dbReference>
<evidence type="ECO:0000313" key="1">
    <source>
        <dbReference type="EMBL" id="KAF2476206.1"/>
    </source>
</evidence>
<comment type="caution">
    <text evidence="1">The sequence shown here is derived from an EMBL/GenBank/DDBJ whole genome shotgun (WGS) entry which is preliminary data.</text>
</comment>
<protein>
    <submittedName>
        <fullName evidence="1">Uncharacterized protein</fullName>
    </submittedName>
</protein>
<sequence>MCEAAGKATWHCRKQFNHELPLRDLHHRLQLLRNVEAYRSAVELPYCHRSLTLFPHFEYLQNYPRREEASEKERFLRRGHMANDSTRERDLNKSSELTIYLNSAVHGYDIA</sequence>
<name>A0ACB6RAJ7_9PLEO</name>
<gene>
    <name evidence="1" type="ORF">BDR25DRAFT_349332</name>
</gene>
<organism evidence="1 2">
    <name type="scientific">Lindgomyces ingoldianus</name>
    <dbReference type="NCBI Taxonomy" id="673940"/>
    <lineage>
        <taxon>Eukaryota</taxon>
        <taxon>Fungi</taxon>
        <taxon>Dikarya</taxon>
        <taxon>Ascomycota</taxon>
        <taxon>Pezizomycotina</taxon>
        <taxon>Dothideomycetes</taxon>
        <taxon>Pleosporomycetidae</taxon>
        <taxon>Pleosporales</taxon>
        <taxon>Lindgomycetaceae</taxon>
        <taxon>Lindgomyces</taxon>
    </lineage>
</organism>
<dbReference type="Proteomes" id="UP000799755">
    <property type="component" value="Unassembled WGS sequence"/>
</dbReference>
<reference evidence="1" key="1">
    <citation type="journal article" date="2020" name="Stud. Mycol.">
        <title>101 Dothideomycetes genomes: a test case for predicting lifestyles and emergence of pathogens.</title>
        <authorList>
            <person name="Haridas S."/>
            <person name="Albert R."/>
            <person name="Binder M."/>
            <person name="Bloem J."/>
            <person name="Labutti K."/>
            <person name="Salamov A."/>
            <person name="Andreopoulos B."/>
            <person name="Baker S."/>
            <person name="Barry K."/>
            <person name="Bills G."/>
            <person name="Bluhm B."/>
            <person name="Cannon C."/>
            <person name="Castanera R."/>
            <person name="Culley D."/>
            <person name="Daum C."/>
            <person name="Ezra D."/>
            <person name="Gonzalez J."/>
            <person name="Henrissat B."/>
            <person name="Kuo A."/>
            <person name="Liang C."/>
            <person name="Lipzen A."/>
            <person name="Lutzoni F."/>
            <person name="Magnuson J."/>
            <person name="Mondo S."/>
            <person name="Nolan M."/>
            <person name="Ohm R."/>
            <person name="Pangilinan J."/>
            <person name="Park H.-J."/>
            <person name="Ramirez L."/>
            <person name="Alfaro M."/>
            <person name="Sun H."/>
            <person name="Tritt A."/>
            <person name="Yoshinaga Y."/>
            <person name="Zwiers L.-H."/>
            <person name="Turgeon B."/>
            <person name="Goodwin S."/>
            <person name="Spatafora J."/>
            <person name="Crous P."/>
            <person name="Grigoriev I."/>
        </authorList>
    </citation>
    <scope>NUCLEOTIDE SEQUENCE</scope>
    <source>
        <strain evidence="1">ATCC 200398</strain>
    </source>
</reference>
<evidence type="ECO:0000313" key="2">
    <source>
        <dbReference type="Proteomes" id="UP000799755"/>
    </source>
</evidence>
<proteinExistence type="predicted"/>
<accession>A0ACB6RAJ7</accession>